<dbReference type="GO" id="GO:0002376">
    <property type="term" value="P:immune system process"/>
    <property type="evidence" value="ECO:0007669"/>
    <property type="project" value="UniProtKB-KW"/>
</dbReference>
<sequence>GGSSTHLFLCFSLKATQKVSQTPLQVIKFAGDSTNEMKCSHKQSKFDDILWYKQDKSATFKFLGFLVQTNAYLEHDVEDRIHLSRNGDFDATLSIRNLTVEDSAVYFCAVRQHTSDAQ</sequence>
<dbReference type="PANTHER" id="PTHR23268:SF102">
    <property type="entry name" value="IMMUNOGLOBULIN V-SET DOMAIN-CONTAINING PROTEIN"/>
    <property type="match status" value="1"/>
</dbReference>
<evidence type="ECO:0000256" key="1">
    <source>
        <dbReference type="ARBA" id="ARBA00022729"/>
    </source>
</evidence>
<dbReference type="InterPro" id="IPR036179">
    <property type="entry name" value="Ig-like_dom_sf"/>
</dbReference>
<dbReference type="AlphaFoldDB" id="A0A3B3ZBS3"/>
<protein>
    <recommendedName>
        <fullName evidence="3">Ig-like domain-containing protein</fullName>
    </recommendedName>
</protein>
<evidence type="ECO:0000313" key="5">
    <source>
        <dbReference type="Proteomes" id="UP000261520"/>
    </source>
</evidence>
<dbReference type="Gene3D" id="2.60.40.10">
    <property type="entry name" value="Immunoglobulins"/>
    <property type="match status" value="1"/>
</dbReference>
<dbReference type="InterPro" id="IPR007110">
    <property type="entry name" value="Ig-like_dom"/>
</dbReference>
<reference evidence="4" key="1">
    <citation type="submission" date="2025-08" db="UniProtKB">
        <authorList>
            <consortium name="Ensembl"/>
        </authorList>
    </citation>
    <scope>IDENTIFICATION</scope>
</reference>
<dbReference type="Proteomes" id="UP000261520">
    <property type="component" value="Unplaced"/>
</dbReference>
<dbReference type="PROSITE" id="PS50835">
    <property type="entry name" value="IG_LIKE"/>
    <property type="match status" value="1"/>
</dbReference>
<evidence type="ECO:0000256" key="2">
    <source>
        <dbReference type="ARBA" id="ARBA00022859"/>
    </source>
</evidence>
<dbReference type="InterPro" id="IPR013106">
    <property type="entry name" value="Ig_V-set"/>
</dbReference>
<dbReference type="GO" id="GO:0005886">
    <property type="term" value="C:plasma membrane"/>
    <property type="evidence" value="ECO:0007669"/>
    <property type="project" value="TreeGrafter"/>
</dbReference>
<name>A0A3B3ZBS3_9GOBI</name>
<evidence type="ECO:0000259" key="3">
    <source>
        <dbReference type="PROSITE" id="PS50835"/>
    </source>
</evidence>
<dbReference type="Ensembl" id="ENSPMGT00000002144.1">
    <property type="protein sequence ID" value="ENSPMGP00000002014.1"/>
    <property type="gene ID" value="ENSPMGG00000001818.1"/>
</dbReference>
<evidence type="ECO:0000313" key="4">
    <source>
        <dbReference type="Ensembl" id="ENSPMGP00000002014.1"/>
    </source>
</evidence>
<dbReference type="SUPFAM" id="SSF48726">
    <property type="entry name" value="Immunoglobulin"/>
    <property type="match status" value="1"/>
</dbReference>
<feature type="domain" description="Ig-like" evidence="3">
    <location>
        <begin position="17"/>
        <end position="118"/>
    </location>
</feature>
<accession>A0A3B3ZBS3</accession>
<keyword evidence="1" id="KW-0732">Signal</keyword>
<keyword evidence="2" id="KW-0391">Immunity</keyword>
<keyword evidence="5" id="KW-1185">Reference proteome</keyword>
<proteinExistence type="predicted"/>
<dbReference type="SMART" id="SM00406">
    <property type="entry name" value="IGv"/>
    <property type="match status" value="1"/>
</dbReference>
<reference evidence="4" key="2">
    <citation type="submission" date="2025-09" db="UniProtKB">
        <authorList>
            <consortium name="Ensembl"/>
        </authorList>
    </citation>
    <scope>IDENTIFICATION</scope>
</reference>
<dbReference type="CDD" id="cd00099">
    <property type="entry name" value="IgV"/>
    <property type="match status" value="1"/>
</dbReference>
<dbReference type="PANTHER" id="PTHR23268">
    <property type="entry name" value="T-CELL RECEPTOR BETA CHAIN"/>
    <property type="match status" value="1"/>
</dbReference>
<organism evidence="4 5">
    <name type="scientific">Periophthalmus magnuspinnatus</name>
    <dbReference type="NCBI Taxonomy" id="409849"/>
    <lineage>
        <taxon>Eukaryota</taxon>
        <taxon>Metazoa</taxon>
        <taxon>Chordata</taxon>
        <taxon>Craniata</taxon>
        <taxon>Vertebrata</taxon>
        <taxon>Euteleostomi</taxon>
        <taxon>Actinopterygii</taxon>
        <taxon>Neopterygii</taxon>
        <taxon>Teleostei</taxon>
        <taxon>Neoteleostei</taxon>
        <taxon>Acanthomorphata</taxon>
        <taxon>Gobiaria</taxon>
        <taxon>Gobiiformes</taxon>
        <taxon>Gobioidei</taxon>
        <taxon>Gobiidae</taxon>
        <taxon>Oxudercinae</taxon>
        <taxon>Periophthalmus</taxon>
    </lineage>
</organism>
<dbReference type="InterPro" id="IPR050413">
    <property type="entry name" value="TCR_beta_variable"/>
</dbReference>
<dbReference type="InterPro" id="IPR013783">
    <property type="entry name" value="Ig-like_fold"/>
</dbReference>
<dbReference type="GO" id="GO:0007166">
    <property type="term" value="P:cell surface receptor signaling pathway"/>
    <property type="evidence" value="ECO:0007669"/>
    <property type="project" value="TreeGrafter"/>
</dbReference>
<dbReference type="Pfam" id="PF07686">
    <property type="entry name" value="V-set"/>
    <property type="match status" value="1"/>
</dbReference>